<reference evidence="4" key="1">
    <citation type="submission" date="2015-09" db="EMBL/GenBank/DDBJ databases">
        <authorList>
            <consortium name="Pathogen Informatics"/>
        </authorList>
    </citation>
    <scope>NUCLEOTIDE SEQUENCE [LARGE SCALE GENOMIC DNA]</scope>
    <source>
        <strain evidence="4">Lake Konstanz</strain>
    </source>
</reference>
<organism evidence="3 4">
    <name type="scientific">Bodo saltans</name>
    <name type="common">Flagellated protozoan</name>
    <dbReference type="NCBI Taxonomy" id="75058"/>
    <lineage>
        <taxon>Eukaryota</taxon>
        <taxon>Discoba</taxon>
        <taxon>Euglenozoa</taxon>
        <taxon>Kinetoplastea</taxon>
        <taxon>Metakinetoplastina</taxon>
        <taxon>Eubodonida</taxon>
        <taxon>Bodonidae</taxon>
        <taxon>Bodo</taxon>
    </lineage>
</organism>
<gene>
    <name evidence="3" type="ORF">BSAL_08165</name>
</gene>
<feature type="transmembrane region" description="Helical" evidence="2">
    <location>
        <begin position="432"/>
        <end position="451"/>
    </location>
</feature>
<dbReference type="Proteomes" id="UP000051952">
    <property type="component" value="Unassembled WGS sequence"/>
</dbReference>
<feature type="compositionally biased region" description="Pro residues" evidence="1">
    <location>
        <begin position="8"/>
        <end position="21"/>
    </location>
</feature>
<feature type="region of interest" description="Disordered" evidence="1">
    <location>
        <begin position="1"/>
        <end position="26"/>
    </location>
</feature>
<feature type="transmembrane region" description="Helical" evidence="2">
    <location>
        <begin position="493"/>
        <end position="513"/>
    </location>
</feature>
<keyword evidence="2" id="KW-0812">Transmembrane</keyword>
<evidence type="ECO:0000256" key="1">
    <source>
        <dbReference type="SAM" id="MobiDB-lite"/>
    </source>
</evidence>
<evidence type="ECO:0000256" key="2">
    <source>
        <dbReference type="SAM" id="Phobius"/>
    </source>
</evidence>
<keyword evidence="2" id="KW-1133">Transmembrane helix</keyword>
<feature type="transmembrane region" description="Helical" evidence="2">
    <location>
        <begin position="100"/>
        <end position="127"/>
    </location>
</feature>
<feature type="transmembrane region" description="Helical" evidence="2">
    <location>
        <begin position="405"/>
        <end position="426"/>
    </location>
</feature>
<dbReference type="VEuPathDB" id="TriTrypDB:BSAL_08165"/>
<dbReference type="AlphaFoldDB" id="A0A0S4JAC5"/>
<feature type="compositionally biased region" description="Acidic residues" evidence="1">
    <location>
        <begin position="337"/>
        <end position="347"/>
    </location>
</feature>
<dbReference type="EMBL" id="CYKH01001430">
    <property type="protein sequence ID" value="CUG87067.1"/>
    <property type="molecule type" value="Genomic_DNA"/>
</dbReference>
<feature type="transmembrane region" description="Helical" evidence="2">
    <location>
        <begin position="185"/>
        <end position="206"/>
    </location>
</feature>
<feature type="transmembrane region" description="Helical" evidence="2">
    <location>
        <begin position="460"/>
        <end position="481"/>
    </location>
</feature>
<evidence type="ECO:0000313" key="4">
    <source>
        <dbReference type="Proteomes" id="UP000051952"/>
    </source>
</evidence>
<accession>A0A0S4JAC5</accession>
<keyword evidence="2" id="KW-0472">Membrane</keyword>
<evidence type="ECO:0000313" key="3">
    <source>
        <dbReference type="EMBL" id="CUG87067.1"/>
    </source>
</evidence>
<feature type="transmembrane region" description="Helical" evidence="2">
    <location>
        <begin position="148"/>
        <end position="165"/>
    </location>
</feature>
<feature type="compositionally biased region" description="Low complexity" evidence="1">
    <location>
        <begin position="586"/>
        <end position="601"/>
    </location>
</feature>
<keyword evidence="4" id="KW-1185">Reference proteome</keyword>
<name>A0A0S4JAC5_BODSA</name>
<feature type="region of interest" description="Disordered" evidence="1">
    <location>
        <begin position="315"/>
        <end position="347"/>
    </location>
</feature>
<protein>
    <submittedName>
        <fullName evidence="3">Membrane-associated protein, putative</fullName>
    </submittedName>
</protein>
<feature type="compositionally biased region" description="Basic and acidic residues" evidence="1">
    <location>
        <begin position="327"/>
        <end position="336"/>
    </location>
</feature>
<feature type="compositionally biased region" description="Polar residues" evidence="1">
    <location>
        <begin position="315"/>
        <end position="326"/>
    </location>
</feature>
<proteinExistence type="predicted"/>
<feature type="region of interest" description="Disordered" evidence="1">
    <location>
        <begin position="584"/>
        <end position="644"/>
    </location>
</feature>
<sequence>MDLSGACVPPPTPAPPTPSPTTSPAASRGASAVAIVGLSVASSIPSVGATPSFVRLQTTIIALKIRDMCDSDDESNTVVYGESPFENPTQVSVPSLGDDYAMAGGTVLMNIVLVVAVAVIAASLRIAPKMWKQRDNMAILSWKSKLKIWLRHFPGSGVVLFSVFLQPTITSAVSVMTSGSGNGIIIGLIGLMFFMGVLIYVSYIVIKTFPMYFRLNPPRQPKIPAEKMRENVEAARQHGNSVVEVQTKDLAATLSWIRCRLVLCIPAAHHNVRSICDDEREWKWNYYWTHWVDVLHGRVDLCVVHRHQNISHVLQVESTTPTQNPRGENEDTSAHDSDDDDDDDDECCGEEWTSFWITFSESPGEWVVSSSPSQHQRSSQINRSATSFHHRYSALYEPFRGGWHWYFVVDLAVAALSGLVSGLAGAPLPCDVVLWLLVGLCGISTAGSLFIRPSGPPMENLINIVVNGLGLASCVTIALSLDSISNDVALAQLVASMIMSVVDAFRWFFGLFWQRNIRHSARRKLKEQLRAMFGDIQYASRKVGQHGSAMLHRAFQRSTTHISTPKGRLQALILQICESQKKNRQSFSSSRSTGGSSTPRSQLQAAHVEERRQLFQHSHPTHSHNDYNHHQRRSSSPPSQPTAVHRQFLWTQKQFADHVDPNDL</sequence>